<evidence type="ECO:0000313" key="2">
    <source>
        <dbReference type="Proteomes" id="UP000605361"/>
    </source>
</evidence>
<protein>
    <submittedName>
        <fullName evidence="1">Uncharacterized protein</fullName>
    </submittedName>
</protein>
<gene>
    <name evidence="1" type="ORF">ITP53_14970</name>
</gene>
<dbReference type="EMBL" id="JADOGI010000037">
    <property type="protein sequence ID" value="MBF8187015.1"/>
    <property type="molecule type" value="Genomic_DNA"/>
</dbReference>
<evidence type="ECO:0000313" key="1">
    <source>
        <dbReference type="EMBL" id="MBF8187015.1"/>
    </source>
</evidence>
<accession>A0A931ABM7</accession>
<organism evidence="1 2">
    <name type="scientific">Nonomuraea cypriaca</name>
    <dbReference type="NCBI Taxonomy" id="1187855"/>
    <lineage>
        <taxon>Bacteria</taxon>
        <taxon>Bacillati</taxon>
        <taxon>Actinomycetota</taxon>
        <taxon>Actinomycetes</taxon>
        <taxon>Streptosporangiales</taxon>
        <taxon>Streptosporangiaceae</taxon>
        <taxon>Nonomuraea</taxon>
    </lineage>
</organism>
<dbReference type="RefSeq" id="WP_195895982.1">
    <property type="nucleotide sequence ID" value="NZ_JADOGI010000037.1"/>
</dbReference>
<keyword evidence="2" id="KW-1185">Reference proteome</keyword>
<reference evidence="1" key="1">
    <citation type="submission" date="2020-11" db="EMBL/GenBank/DDBJ databases">
        <title>Whole-genome analyses of Nonomuraea sp. K274.</title>
        <authorList>
            <person name="Veyisoglu A."/>
        </authorList>
    </citation>
    <scope>NUCLEOTIDE SEQUENCE</scope>
    <source>
        <strain evidence="1">K274</strain>
    </source>
</reference>
<comment type="caution">
    <text evidence="1">The sequence shown here is derived from an EMBL/GenBank/DDBJ whole genome shotgun (WGS) entry which is preliminary data.</text>
</comment>
<name>A0A931ABM7_9ACTN</name>
<dbReference type="AlphaFoldDB" id="A0A931ABM7"/>
<dbReference type="Proteomes" id="UP000605361">
    <property type="component" value="Unassembled WGS sequence"/>
</dbReference>
<proteinExistence type="predicted"/>
<sequence>MPAILRTSSYTLVASRYPHPESINDSPVLRQQWLELDGITQGGGKRAAERGPGKILFRA</sequence>